<feature type="transmembrane region" description="Helical" evidence="7">
    <location>
        <begin position="159"/>
        <end position="182"/>
    </location>
</feature>
<dbReference type="CDD" id="cd17535">
    <property type="entry name" value="REC_NarL-like"/>
    <property type="match status" value="1"/>
</dbReference>
<dbReference type="Gene3D" id="3.40.50.2300">
    <property type="match status" value="1"/>
</dbReference>
<dbReference type="PANTHER" id="PTHR43214">
    <property type="entry name" value="TWO-COMPONENT RESPONSE REGULATOR"/>
    <property type="match status" value="1"/>
</dbReference>
<evidence type="ECO:0000313" key="10">
    <source>
        <dbReference type="EMBL" id="NYJ73247.1"/>
    </source>
</evidence>
<keyword evidence="11" id="KW-1185">Reference proteome</keyword>
<organism evidence="10 11">
    <name type="scientific">Allobranchiibius huperziae</name>
    <dbReference type="NCBI Taxonomy" id="1874116"/>
    <lineage>
        <taxon>Bacteria</taxon>
        <taxon>Bacillati</taxon>
        <taxon>Actinomycetota</taxon>
        <taxon>Actinomycetes</taxon>
        <taxon>Micrococcales</taxon>
        <taxon>Dermacoccaceae</taxon>
        <taxon>Allobranchiibius</taxon>
    </lineage>
</organism>
<feature type="region of interest" description="Disordered" evidence="6">
    <location>
        <begin position="322"/>
        <end position="404"/>
    </location>
</feature>
<dbReference type="GO" id="GO:0003677">
    <property type="term" value="F:DNA binding"/>
    <property type="evidence" value="ECO:0007669"/>
    <property type="project" value="UniProtKB-KW"/>
</dbReference>
<dbReference type="Gene3D" id="1.20.5.1930">
    <property type="match status" value="1"/>
</dbReference>
<feature type="domain" description="Response regulatory" evidence="9">
    <location>
        <begin position="457"/>
        <end position="573"/>
    </location>
</feature>
<feature type="transmembrane region" description="Helical" evidence="7">
    <location>
        <begin position="88"/>
        <end position="113"/>
    </location>
</feature>
<comment type="caution">
    <text evidence="10">The sequence shown here is derived from an EMBL/GenBank/DDBJ whole genome shotgun (WGS) entry which is preliminary data.</text>
</comment>
<name>A0A853D9H0_9MICO</name>
<dbReference type="Pfam" id="PF00072">
    <property type="entry name" value="Response_reg"/>
    <property type="match status" value="1"/>
</dbReference>
<dbReference type="SUPFAM" id="SSF46894">
    <property type="entry name" value="C-terminal effector domain of the bipartite response regulators"/>
    <property type="match status" value="1"/>
</dbReference>
<feature type="domain" description="HTH luxR-type" evidence="8">
    <location>
        <begin position="602"/>
        <end position="669"/>
    </location>
</feature>
<keyword evidence="3 10" id="KW-0238">DNA-binding</keyword>
<keyword evidence="7" id="KW-0812">Transmembrane</keyword>
<dbReference type="SUPFAM" id="SSF52172">
    <property type="entry name" value="CheY-like"/>
    <property type="match status" value="1"/>
</dbReference>
<dbReference type="SMART" id="SM00421">
    <property type="entry name" value="HTH_LUXR"/>
    <property type="match status" value="1"/>
</dbReference>
<dbReference type="GO" id="GO:0006355">
    <property type="term" value="P:regulation of DNA-templated transcription"/>
    <property type="evidence" value="ECO:0007669"/>
    <property type="project" value="InterPro"/>
</dbReference>
<dbReference type="InterPro" id="IPR058245">
    <property type="entry name" value="NreC/VraR/RcsB-like_REC"/>
</dbReference>
<evidence type="ECO:0000256" key="4">
    <source>
        <dbReference type="ARBA" id="ARBA00023163"/>
    </source>
</evidence>
<feature type="transmembrane region" description="Helical" evidence="7">
    <location>
        <begin position="59"/>
        <end position="76"/>
    </location>
</feature>
<accession>A0A853D9H0</accession>
<gene>
    <name evidence="10" type="ORF">HNR15_000210</name>
</gene>
<dbReference type="PANTHER" id="PTHR43214:SF24">
    <property type="entry name" value="TRANSCRIPTIONAL REGULATORY PROTEIN NARL-RELATED"/>
    <property type="match status" value="1"/>
</dbReference>
<dbReference type="GO" id="GO:0016020">
    <property type="term" value="C:membrane"/>
    <property type="evidence" value="ECO:0007669"/>
    <property type="project" value="InterPro"/>
</dbReference>
<dbReference type="InterPro" id="IPR016032">
    <property type="entry name" value="Sig_transdc_resp-reg_C-effctor"/>
</dbReference>
<evidence type="ECO:0000256" key="1">
    <source>
        <dbReference type="ARBA" id="ARBA00022553"/>
    </source>
</evidence>
<dbReference type="InterPro" id="IPR011712">
    <property type="entry name" value="Sig_transdc_His_kin_sub3_dim/P"/>
</dbReference>
<feature type="transmembrane region" description="Helical" evidence="7">
    <location>
        <begin position="20"/>
        <end position="39"/>
    </location>
</feature>
<dbReference type="PROSITE" id="PS50043">
    <property type="entry name" value="HTH_LUXR_2"/>
    <property type="match status" value="1"/>
</dbReference>
<sequence>MIAPGESMSWWRARLRWSVLRTTLVIITALGFGALSLSATGARRVGSTQQGVTPPMSNLEAIAFLIDLVLLVLFVWRRRWPVPLTLAACVATIVLPLDGFLPLVGLVSVLVLVRDWRVPVAALAVSAAEVVWVMRDTQGRYPVQSFWRSIFTYPPGREFPWWVALLIALVLVAVSIATAVGITARRQLDAAAETGNASQLKLDILGTEVARQAERERIAREVHDVLGHRLSLLSLHAGALEVSAGSDPRMAQSAALVREGAQQSMADLRSLLNVLRTPDAPDVTRQVRTVADLPTLVTESLDAGNPVLSSIFVDQAATLDPHAHQPQRLPHRAGAAHQRASARAGHTRPAGGPRWSADRRRGRDHQLVPPAPATGSGRRQRPDRYPRTRRAVRRSVPGVHRSAGCLPGGPAAALDVVRRANGRPVGDPCSHLGATRMTARDRPVTYVPPTPDGRHVRVLLVDDDPLVCQGLQMILEVSGDIDVIGVVHDGDQTVAAIQRWTPDLVMLDVRMPRLDGIGACAAIQQLPSPPPVIMLTTFDLDDVVVRSVRAGAAGFLLKTASPTQIVTAVRDVDAGRGALSAASVRAVFGELSAPAAHDREVARTAFAQLTEREAAVARLVARELSNAEIARELYLSDATVKSHLSSAQLKLGVRNRVGVAVLATLAAAR</sequence>
<dbReference type="AlphaFoldDB" id="A0A853D9H0"/>
<dbReference type="Pfam" id="PF00196">
    <property type="entry name" value="GerE"/>
    <property type="match status" value="1"/>
</dbReference>
<dbReference type="EMBL" id="JACCFW010000001">
    <property type="protein sequence ID" value="NYJ73247.1"/>
    <property type="molecule type" value="Genomic_DNA"/>
</dbReference>
<dbReference type="GO" id="GO:0000155">
    <property type="term" value="F:phosphorelay sensor kinase activity"/>
    <property type="evidence" value="ECO:0007669"/>
    <property type="project" value="InterPro"/>
</dbReference>
<evidence type="ECO:0000256" key="3">
    <source>
        <dbReference type="ARBA" id="ARBA00023125"/>
    </source>
</evidence>
<evidence type="ECO:0000259" key="8">
    <source>
        <dbReference type="PROSITE" id="PS50043"/>
    </source>
</evidence>
<dbReference type="InterPro" id="IPR011006">
    <property type="entry name" value="CheY-like_superfamily"/>
</dbReference>
<evidence type="ECO:0000256" key="7">
    <source>
        <dbReference type="SAM" id="Phobius"/>
    </source>
</evidence>
<keyword evidence="7" id="KW-1133">Transmembrane helix</keyword>
<dbReference type="RefSeq" id="WP_179478392.1">
    <property type="nucleotide sequence ID" value="NZ_JACCFW010000001.1"/>
</dbReference>
<reference evidence="10 11" key="1">
    <citation type="submission" date="2020-07" db="EMBL/GenBank/DDBJ databases">
        <title>Sequencing the genomes of 1000 actinobacteria strains.</title>
        <authorList>
            <person name="Klenk H.-P."/>
        </authorList>
    </citation>
    <scope>NUCLEOTIDE SEQUENCE [LARGE SCALE GENOMIC DNA]</scope>
    <source>
        <strain evidence="10 11">DSM 29531</strain>
    </source>
</reference>
<evidence type="ECO:0000256" key="2">
    <source>
        <dbReference type="ARBA" id="ARBA00023015"/>
    </source>
</evidence>
<dbReference type="GO" id="GO:0046983">
    <property type="term" value="F:protein dimerization activity"/>
    <property type="evidence" value="ECO:0007669"/>
    <property type="project" value="InterPro"/>
</dbReference>
<dbReference type="InterPro" id="IPR001789">
    <property type="entry name" value="Sig_transdc_resp-reg_receiver"/>
</dbReference>
<evidence type="ECO:0000256" key="6">
    <source>
        <dbReference type="SAM" id="MobiDB-lite"/>
    </source>
</evidence>
<feature type="compositionally biased region" description="Basic and acidic residues" evidence="6">
    <location>
        <begin position="356"/>
        <end position="366"/>
    </location>
</feature>
<dbReference type="Proteomes" id="UP000571817">
    <property type="component" value="Unassembled WGS sequence"/>
</dbReference>
<dbReference type="InterPro" id="IPR039420">
    <property type="entry name" value="WalR-like"/>
</dbReference>
<keyword evidence="10" id="KW-0418">Kinase</keyword>
<evidence type="ECO:0000259" key="9">
    <source>
        <dbReference type="PROSITE" id="PS50110"/>
    </source>
</evidence>
<dbReference type="PRINTS" id="PR00038">
    <property type="entry name" value="HTHLUXR"/>
</dbReference>
<keyword evidence="7" id="KW-0472">Membrane</keyword>
<proteinExistence type="predicted"/>
<dbReference type="Pfam" id="PF07730">
    <property type="entry name" value="HisKA_3"/>
    <property type="match status" value="1"/>
</dbReference>
<evidence type="ECO:0000256" key="5">
    <source>
        <dbReference type="PROSITE-ProRule" id="PRU00169"/>
    </source>
</evidence>
<keyword evidence="2" id="KW-0805">Transcription regulation</keyword>
<dbReference type="InterPro" id="IPR000792">
    <property type="entry name" value="Tscrpt_reg_LuxR_C"/>
</dbReference>
<dbReference type="SMART" id="SM00448">
    <property type="entry name" value="REC"/>
    <property type="match status" value="1"/>
</dbReference>
<feature type="modified residue" description="4-aspartylphosphate" evidence="5">
    <location>
        <position position="508"/>
    </location>
</feature>
<protein>
    <submittedName>
        <fullName evidence="10">DNA-binding NarL/FixJ family response regulator/signal transduction histidine kinase</fullName>
    </submittedName>
</protein>
<keyword evidence="1 5" id="KW-0597">Phosphoprotein</keyword>
<dbReference type="PROSITE" id="PS50110">
    <property type="entry name" value="RESPONSE_REGULATORY"/>
    <property type="match status" value="1"/>
</dbReference>
<evidence type="ECO:0000313" key="11">
    <source>
        <dbReference type="Proteomes" id="UP000571817"/>
    </source>
</evidence>
<feature type="compositionally biased region" description="Low complexity" evidence="6">
    <location>
        <begin position="332"/>
        <end position="344"/>
    </location>
</feature>
<keyword evidence="4" id="KW-0804">Transcription</keyword>
<keyword evidence="10" id="KW-0808">Transferase</keyword>
<dbReference type="CDD" id="cd06170">
    <property type="entry name" value="LuxR_C_like"/>
    <property type="match status" value="1"/>
</dbReference>